<dbReference type="Gene3D" id="3.40.630.30">
    <property type="match status" value="1"/>
</dbReference>
<proteinExistence type="predicted"/>
<dbReference type="Proteomes" id="UP001057877">
    <property type="component" value="Chromosome"/>
</dbReference>
<keyword evidence="2" id="KW-0012">Acyltransferase</keyword>
<evidence type="ECO:0000259" key="1">
    <source>
        <dbReference type="PROSITE" id="PS51186"/>
    </source>
</evidence>
<evidence type="ECO:0000313" key="2">
    <source>
        <dbReference type="EMBL" id="UVI29717.1"/>
    </source>
</evidence>
<dbReference type="EC" id="2.3.1.-" evidence="2"/>
<dbReference type="SUPFAM" id="SSF55729">
    <property type="entry name" value="Acyl-CoA N-acyltransferases (Nat)"/>
    <property type="match status" value="1"/>
</dbReference>
<dbReference type="InterPro" id="IPR000182">
    <property type="entry name" value="GNAT_dom"/>
</dbReference>
<dbReference type="Pfam" id="PF13673">
    <property type="entry name" value="Acetyltransf_10"/>
    <property type="match status" value="1"/>
</dbReference>
<feature type="domain" description="N-acetyltransferase" evidence="1">
    <location>
        <begin position="1"/>
        <end position="157"/>
    </location>
</feature>
<dbReference type="GO" id="GO:0016746">
    <property type="term" value="F:acyltransferase activity"/>
    <property type="evidence" value="ECO:0007669"/>
    <property type="project" value="UniProtKB-KW"/>
</dbReference>
<gene>
    <name evidence="2" type="ORF">L1F29_30650</name>
</gene>
<keyword evidence="2" id="KW-0808">Transferase</keyword>
<keyword evidence="3" id="KW-1185">Reference proteome</keyword>
<dbReference type="PANTHER" id="PTHR43451">
    <property type="entry name" value="ACETYLTRANSFERASE (GNAT) FAMILY PROTEIN"/>
    <property type="match status" value="1"/>
</dbReference>
<dbReference type="CDD" id="cd04301">
    <property type="entry name" value="NAT_SF"/>
    <property type="match status" value="1"/>
</dbReference>
<organism evidence="2 3">
    <name type="scientific">Paenibacillus spongiae</name>
    <dbReference type="NCBI Taxonomy" id="2909671"/>
    <lineage>
        <taxon>Bacteria</taxon>
        <taxon>Bacillati</taxon>
        <taxon>Bacillota</taxon>
        <taxon>Bacilli</taxon>
        <taxon>Bacillales</taxon>
        <taxon>Paenibacillaceae</taxon>
        <taxon>Paenibacillus</taxon>
    </lineage>
</organism>
<sequence length="162" mass="18291">MQIRTFVDSDIHPILSLFRETVHAVNKKDYSQEQLDAWAPLADLTSRLDAWQESMRRNMTYVAEIGGTIVGFADMTPAGHLDRVYIHKDHQGQGIASALVMRLESDARGLGLTLIDTEASITAKPFFERRGYRVIQRQTVERQGVQLVNFKMVKDLSDGGQN</sequence>
<dbReference type="InterPro" id="IPR016181">
    <property type="entry name" value="Acyl_CoA_acyltransferase"/>
</dbReference>
<protein>
    <submittedName>
        <fullName evidence="2">GNAT family N-acetyltransferase</fullName>
        <ecNumber evidence="2">2.3.1.-</ecNumber>
    </submittedName>
</protein>
<accession>A0ABY5S733</accession>
<dbReference type="PANTHER" id="PTHR43451:SF1">
    <property type="entry name" value="ACETYLTRANSFERASE"/>
    <property type="match status" value="1"/>
</dbReference>
<dbReference type="EMBL" id="CP091430">
    <property type="protein sequence ID" value="UVI29717.1"/>
    <property type="molecule type" value="Genomic_DNA"/>
</dbReference>
<reference evidence="2" key="1">
    <citation type="submission" date="2022-01" db="EMBL/GenBank/DDBJ databases">
        <title>Paenibacillus spongiae sp. nov., isolated from marine sponge.</title>
        <authorList>
            <person name="Li Z."/>
            <person name="Zhang M."/>
        </authorList>
    </citation>
    <scope>NUCLEOTIDE SEQUENCE</scope>
    <source>
        <strain evidence="2">PHS-Z3</strain>
    </source>
</reference>
<dbReference type="PROSITE" id="PS51186">
    <property type="entry name" value="GNAT"/>
    <property type="match status" value="1"/>
</dbReference>
<dbReference type="RefSeq" id="WP_258385804.1">
    <property type="nucleotide sequence ID" value="NZ_CP091430.1"/>
</dbReference>
<dbReference type="InterPro" id="IPR052564">
    <property type="entry name" value="N-acetyltrans/Recomb-assoc"/>
</dbReference>
<name>A0ABY5S733_9BACL</name>
<evidence type="ECO:0000313" key="3">
    <source>
        <dbReference type="Proteomes" id="UP001057877"/>
    </source>
</evidence>